<dbReference type="Pfam" id="PF00067">
    <property type="entry name" value="p450"/>
    <property type="match status" value="1"/>
</dbReference>
<comment type="cofactor">
    <cofactor evidence="5">
        <name>heme</name>
        <dbReference type="ChEBI" id="CHEBI:30413"/>
    </cofactor>
</comment>
<dbReference type="InterPro" id="IPR017972">
    <property type="entry name" value="Cyt_P450_CS"/>
</dbReference>
<gene>
    <name evidence="8" type="ORF">ZOSMA_50G00030</name>
</gene>
<dbReference type="AlphaFoldDB" id="A0A0K9NXW4"/>
<proteinExistence type="inferred from homology"/>
<dbReference type="PANTHER" id="PTHR24296">
    <property type="entry name" value="CYTOCHROME P450"/>
    <property type="match status" value="1"/>
</dbReference>
<dbReference type="OrthoDB" id="1470350at2759"/>
<organism evidence="8 9">
    <name type="scientific">Zostera marina</name>
    <name type="common">Eelgrass</name>
    <dbReference type="NCBI Taxonomy" id="29655"/>
    <lineage>
        <taxon>Eukaryota</taxon>
        <taxon>Viridiplantae</taxon>
        <taxon>Streptophyta</taxon>
        <taxon>Embryophyta</taxon>
        <taxon>Tracheophyta</taxon>
        <taxon>Spermatophyta</taxon>
        <taxon>Magnoliopsida</taxon>
        <taxon>Liliopsida</taxon>
        <taxon>Zosteraceae</taxon>
        <taxon>Zostera</taxon>
    </lineage>
</organism>
<dbReference type="GO" id="GO:0005506">
    <property type="term" value="F:iron ion binding"/>
    <property type="evidence" value="ECO:0007669"/>
    <property type="project" value="InterPro"/>
</dbReference>
<dbReference type="PRINTS" id="PR00385">
    <property type="entry name" value="P450"/>
</dbReference>
<protein>
    <recommendedName>
        <fullName evidence="10">Cytochrome P450</fullName>
    </recommendedName>
</protein>
<keyword evidence="7" id="KW-0812">Transmembrane</keyword>
<feature type="transmembrane region" description="Helical" evidence="7">
    <location>
        <begin position="6"/>
        <end position="23"/>
    </location>
</feature>
<name>A0A0K9NXW4_ZOSMR</name>
<comment type="similarity">
    <text evidence="1 6">Belongs to the cytochrome P450 family.</text>
</comment>
<dbReference type="Gene3D" id="1.10.630.10">
    <property type="entry name" value="Cytochrome P450"/>
    <property type="match status" value="1"/>
</dbReference>
<evidence type="ECO:0000313" key="8">
    <source>
        <dbReference type="EMBL" id="KMZ61589.1"/>
    </source>
</evidence>
<comment type="caution">
    <text evidence="8">The sequence shown here is derived from an EMBL/GenBank/DDBJ whole genome shotgun (WGS) entry which is preliminary data.</text>
</comment>
<dbReference type="STRING" id="29655.A0A0K9NXW4"/>
<dbReference type="SUPFAM" id="SSF48264">
    <property type="entry name" value="Cytochrome P450"/>
    <property type="match status" value="1"/>
</dbReference>
<evidence type="ECO:0000256" key="3">
    <source>
        <dbReference type="ARBA" id="ARBA00023002"/>
    </source>
</evidence>
<dbReference type="InterPro" id="IPR036396">
    <property type="entry name" value="Cyt_P450_sf"/>
</dbReference>
<keyword evidence="4 5" id="KW-0408">Iron</keyword>
<evidence type="ECO:0000313" key="9">
    <source>
        <dbReference type="Proteomes" id="UP000036987"/>
    </source>
</evidence>
<evidence type="ECO:0000256" key="1">
    <source>
        <dbReference type="ARBA" id="ARBA00010617"/>
    </source>
</evidence>
<keyword evidence="7" id="KW-0472">Membrane</keyword>
<accession>A0A0K9NXW4</accession>
<evidence type="ECO:0000256" key="5">
    <source>
        <dbReference type="PIRSR" id="PIRSR602401-1"/>
    </source>
</evidence>
<keyword evidence="9" id="KW-1185">Reference proteome</keyword>
<dbReference type="GO" id="GO:0004497">
    <property type="term" value="F:monooxygenase activity"/>
    <property type="evidence" value="ECO:0007669"/>
    <property type="project" value="UniProtKB-KW"/>
</dbReference>
<dbReference type="OMA" id="YMFSTIT"/>
<evidence type="ECO:0008006" key="10">
    <source>
        <dbReference type="Google" id="ProtNLM"/>
    </source>
</evidence>
<evidence type="ECO:0000256" key="7">
    <source>
        <dbReference type="SAM" id="Phobius"/>
    </source>
</evidence>
<dbReference type="PROSITE" id="PS00086">
    <property type="entry name" value="CYTOCHROME_P450"/>
    <property type="match status" value="1"/>
</dbReference>
<keyword evidence="2 5" id="KW-0479">Metal-binding</keyword>
<keyword evidence="6" id="KW-0503">Monooxygenase</keyword>
<keyword evidence="7" id="KW-1133">Transmembrane helix</keyword>
<dbReference type="PRINTS" id="PR00463">
    <property type="entry name" value="EP450I"/>
</dbReference>
<dbReference type="Proteomes" id="UP000036987">
    <property type="component" value="Unassembled WGS sequence"/>
</dbReference>
<reference evidence="9" key="1">
    <citation type="journal article" date="2016" name="Nature">
        <title>The genome of the seagrass Zostera marina reveals angiosperm adaptation to the sea.</title>
        <authorList>
            <person name="Olsen J.L."/>
            <person name="Rouze P."/>
            <person name="Verhelst B."/>
            <person name="Lin Y.-C."/>
            <person name="Bayer T."/>
            <person name="Collen J."/>
            <person name="Dattolo E."/>
            <person name="De Paoli E."/>
            <person name="Dittami S."/>
            <person name="Maumus F."/>
            <person name="Michel G."/>
            <person name="Kersting A."/>
            <person name="Lauritano C."/>
            <person name="Lohaus R."/>
            <person name="Toepel M."/>
            <person name="Tonon T."/>
            <person name="Vanneste K."/>
            <person name="Amirebrahimi M."/>
            <person name="Brakel J."/>
            <person name="Bostroem C."/>
            <person name="Chovatia M."/>
            <person name="Grimwood J."/>
            <person name="Jenkins J.W."/>
            <person name="Jueterbock A."/>
            <person name="Mraz A."/>
            <person name="Stam W.T."/>
            <person name="Tice H."/>
            <person name="Bornberg-Bauer E."/>
            <person name="Green P.J."/>
            <person name="Pearson G.A."/>
            <person name="Procaccini G."/>
            <person name="Duarte C.M."/>
            <person name="Schmutz J."/>
            <person name="Reusch T.B.H."/>
            <person name="Van de Peer Y."/>
        </authorList>
    </citation>
    <scope>NUCLEOTIDE SEQUENCE [LARGE SCALE GENOMIC DNA]</scope>
    <source>
        <strain evidence="9">cv. Finnish</strain>
    </source>
</reference>
<dbReference type="GO" id="GO:0020037">
    <property type="term" value="F:heme binding"/>
    <property type="evidence" value="ECO:0007669"/>
    <property type="project" value="InterPro"/>
</dbReference>
<feature type="binding site" description="axial binding residue" evidence="5">
    <location>
        <position position="446"/>
    </location>
    <ligand>
        <name>heme</name>
        <dbReference type="ChEBI" id="CHEBI:30413"/>
    </ligand>
    <ligandPart>
        <name>Fe</name>
        <dbReference type="ChEBI" id="CHEBI:18248"/>
    </ligandPart>
</feature>
<dbReference type="GO" id="GO:0016705">
    <property type="term" value="F:oxidoreductase activity, acting on paired donors, with incorporation or reduction of molecular oxygen"/>
    <property type="evidence" value="ECO:0007669"/>
    <property type="project" value="InterPro"/>
</dbReference>
<evidence type="ECO:0000256" key="4">
    <source>
        <dbReference type="ARBA" id="ARBA00023004"/>
    </source>
</evidence>
<dbReference type="InterPro" id="IPR001128">
    <property type="entry name" value="Cyt_P450"/>
</dbReference>
<dbReference type="EMBL" id="LFYR01001452">
    <property type="protein sequence ID" value="KMZ61589.1"/>
    <property type="molecule type" value="Genomic_DNA"/>
</dbReference>
<evidence type="ECO:0000256" key="6">
    <source>
        <dbReference type="RuleBase" id="RU000461"/>
    </source>
</evidence>
<keyword evidence="5 6" id="KW-0349">Heme</keyword>
<dbReference type="InterPro" id="IPR002401">
    <property type="entry name" value="Cyt_P450_E_grp-I"/>
</dbReference>
<evidence type="ECO:0000256" key="2">
    <source>
        <dbReference type="ARBA" id="ARBA00022723"/>
    </source>
</evidence>
<sequence>MVLFIFFASISVLIIFPILFIFLKMKPNKSGLTSYPILGNLPDLIKNGHRFLPWITEILSTTPTNTMALHVPTQPRQILTSNPRNVEYILKTNFQNYPKGELANFIFKDFLGDGIFNSDGELWHSQRKTTSFEFNKRSLRNFVTETVTFEILYRLIPLLDVTVEKETVLDLQDVLQRFAFDNICKVAFDFDPATLSEVRVDQNIPEKFMTAFDDSAELITGRFLEPAIFFWRIKRFLNIGKERRLKESIKVVNEFALDIIRSKKSNQHATPSCSNDILSRFTAKEDSTEPFLRDVIFNFLIAGRQTTSSALTWFFWLLSSNPDVELKILQEIRSIKRYANDDNGMFDFDQLREMNYLHAAISESLRLYPPVYIDTQTAASNDVLPDGTHVKKGTFVSYCAYAMGRTESIWGSDYHEFKPERWLVDGVFQPQSPFKFTVFHAGPRTCLGKEMAYIQMKSIVACFLDKFEYVVEKQSPPEVVLSITLRMKGGLPVRIKKRGDATP</sequence>
<keyword evidence="3 6" id="KW-0560">Oxidoreductase</keyword>
<dbReference type="CDD" id="cd11064">
    <property type="entry name" value="CYP86A"/>
    <property type="match status" value="1"/>
</dbReference>
<dbReference type="GO" id="GO:0006629">
    <property type="term" value="P:lipid metabolic process"/>
    <property type="evidence" value="ECO:0007669"/>
    <property type="project" value="UniProtKB-ARBA"/>
</dbReference>